<keyword evidence="3" id="KW-1185">Reference proteome</keyword>
<protein>
    <submittedName>
        <fullName evidence="2">Alpha/beta fold hydrolase</fullName>
    </submittedName>
</protein>
<dbReference type="GO" id="GO:0016787">
    <property type="term" value="F:hydrolase activity"/>
    <property type="evidence" value="ECO:0007669"/>
    <property type="project" value="UniProtKB-KW"/>
</dbReference>
<organism evidence="2 3">
    <name type="scientific">Xanthomonas cerealis pv. cerealis</name>
    <dbReference type="NCBI Taxonomy" id="152263"/>
    <lineage>
        <taxon>Bacteria</taxon>
        <taxon>Pseudomonadati</taxon>
        <taxon>Pseudomonadota</taxon>
        <taxon>Gammaproteobacteria</taxon>
        <taxon>Lysobacterales</taxon>
        <taxon>Lysobacteraceae</taxon>
        <taxon>Xanthomonas</taxon>
        <taxon>Xanthomonas translucens group</taxon>
        <taxon>Xanthomonas cerealis</taxon>
    </lineage>
</organism>
<dbReference type="Pfam" id="PF00561">
    <property type="entry name" value="Abhydrolase_1"/>
    <property type="match status" value="1"/>
</dbReference>
<dbReference type="SUPFAM" id="SSF53474">
    <property type="entry name" value="alpha/beta-Hydrolases"/>
    <property type="match status" value="1"/>
</dbReference>
<feature type="domain" description="AB hydrolase-1" evidence="1">
    <location>
        <begin position="5"/>
        <end position="52"/>
    </location>
</feature>
<evidence type="ECO:0000313" key="2">
    <source>
        <dbReference type="EMBL" id="QDI05810.1"/>
    </source>
</evidence>
<keyword evidence="2" id="KW-0378">Hydrolase</keyword>
<sequence length="136" mass="14549">MHILNFTLVGHSMGGAIAGIQAAEAPQHVRDLVLISTFGLPSRENDFVRAMRAGHNPFLYSDAPGFDRAMAYSFATPKTVSMRVRRALVAANISHAAIVRKTFDALSKPGAHCVTRSAGEFAAACIGAMVQEGRNH</sequence>
<proteinExistence type="predicted"/>
<name>A0A514EIE4_9XANT</name>
<dbReference type="EMBL" id="CP038228">
    <property type="protein sequence ID" value="QDI05810.1"/>
    <property type="molecule type" value="Genomic_DNA"/>
</dbReference>
<gene>
    <name evidence="2" type="ORF">E4A48_06930</name>
</gene>
<dbReference type="InterPro" id="IPR000073">
    <property type="entry name" value="AB_hydrolase_1"/>
</dbReference>
<reference evidence="2 3" key="1">
    <citation type="submission" date="2019-03" db="EMBL/GenBank/DDBJ databases">
        <title>Tal1 in Xanthomonas translucens pv. cerealis Contributes to Virulence in Bacterial Leaf Streak of Wheat.</title>
        <authorList>
            <person name="Shah S.M.A."/>
            <person name="Haq F."/>
            <person name="Ma W."/>
            <person name="Xu X."/>
            <person name="Wang S."/>
            <person name="Xu Z."/>
            <person name="Zou L."/>
            <person name="Zhu B."/>
            <person name="Chen G."/>
        </authorList>
    </citation>
    <scope>NUCLEOTIDE SEQUENCE [LARGE SCALE GENOMIC DNA]</scope>
    <source>
        <strain evidence="2 3">01</strain>
    </source>
</reference>
<dbReference type="Proteomes" id="UP000319349">
    <property type="component" value="Chromosome"/>
</dbReference>
<accession>A0A514EIE4</accession>
<evidence type="ECO:0000313" key="3">
    <source>
        <dbReference type="Proteomes" id="UP000319349"/>
    </source>
</evidence>
<dbReference type="AlphaFoldDB" id="A0A514EIE4"/>
<dbReference type="InterPro" id="IPR029058">
    <property type="entry name" value="AB_hydrolase_fold"/>
</dbReference>
<dbReference type="Gene3D" id="3.40.50.1820">
    <property type="entry name" value="alpha/beta hydrolase"/>
    <property type="match status" value="1"/>
</dbReference>
<evidence type="ECO:0000259" key="1">
    <source>
        <dbReference type="Pfam" id="PF00561"/>
    </source>
</evidence>